<dbReference type="InterPro" id="IPR001497">
    <property type="entry name" value="MethylDNA_cys_MeTrfase_AS"/>
</dbReference>
<evidence type="ECO:0000256" key="6">
    <source>
        <dbReference type="ARBA" id="ARBA00022763"/>
    </source>
</evidence>
<evidence type="ECO:0000256" key="1">
    <source>
        <dbReference type="ARBA" id="ARBA00001286"/>
    </source>
</evidence>
<dbReference type="FunFam" id="1.10.10.10:FF:000214">
    <property type="entry name" value="Methylated-DNA--protein-cysteine methyltransferase"/>
    <property type="match status" value="1"/>
</dbReference>
<evidence type="ECO:0000256" key="3">
    <source>
        <dbReference type="ARBA" id="ARBA00022490"/>
    </source>
</evidence>
<dbReference type="SUPFAM" id="SSF53155">
    <property type="entry name" value="Methylated DNA-protein cysteine methyltransferase domain"/>
    <property type="match status" value="1"/>
</dbReference>
<name>A0A833HN29_9FIRM</name>
<comment type="function">
    <text evidence="9">Involved in the cellular defense against the biological effects of O6-methylguanine (O6-MeG) and O4-methylthymine (O4-MeT) in DNA. Repairs the methylated nucleobase in DNA by stoichiometrically transferring the methyl group to a cysteine residue in the enzyme. This is a suicide reaction: the enzyme is irreversibly inactivated.</text>
</comment>
<dbReference type="SUPFAM" id="SSF46767">
    <property type="entry name" value="Methylated DNA-protein cysteine methyltransferase, C-terminal domain"/>
    <property type="match status" value="1"/>
</dbReference>
<feature type="active site" description="Nucleophile; methyl group acceptor" evidence="9">
    <location>
        <position position="123"/>
    </location>
</feature>
<dbReference type="GO" id="GO:0005737">
    <property type="term" value="C:cytoplasm"/>
    <property type="evidence" value="ECO:0007669"/>
    <property type="project" value="UniProtKB-SubCell"/>
</dbReference>
<comment type="subcellular location">
    <subcellularLocation>
        <location evidence="9">Cytoplasm</location>
    </subcellularLocation>
</comment>
<protein>
    <recommendedName>
        <fullName evidence="9">Methylated-DNA--protein-cysteine methyltransferase</fullName>
        <ecNumber evidence="9">2.1.1.63</ecNumber>
    </recommendedName>
    <alternativeName>
        <fullName evidence="9">6-O-methylguanine-DNA methyltransferase</fullName>
        <shortName evidence="9">MGMT</shortName>
    </alternativeName>
    <alternativeName>
        <fullName evidence="9">O-6-methylguanine-DNA-alkyltransferase</fullName>
    </alternativeName>
</protein>
<evidence type="ECO:0000256" key="4">
    <source>
        <dbReference type="ARBA" id="ARBA00022603"/>
    </source>
</evidence>
<comment type="miscellaneous">
    <text evidence="9">This enzyme catalyzes only one turnover and therefore is not strictly catalytic. According to one definition, an enzyme is a biocatalyst that acts repeatedly and over many reaction cycles.</text>
</comment>
<dbReference type="GO" id="GO:0032259">
    <property type="term" value="P:methylation"/>
    <property type="evidence" value="ECO:0007669"/>
    <property type="project" value="UniProtKB-KW"/>
</dbReference>
<comment type="catalytic activity">
    <reaction evidence="1 9">
        <text>a 4-O-methyl-thymidine in DNA + L-cysteinyl-[protein] = a thymidine in DNA + S-methyl-L-cysteinyl-[protein]</text>
        <dbReference type="Rhea" id="RHEA:53428"/>
        <dbReference type="Rhea" id="RHEA-COMP:10131"/>
        <dbReference type="Rhea" id="RHEA-COMP:10132"/>
        <dbReference type="Rhea" id="RHEA-COMP:13555"/>
        <dbReference type="Rhea" id="RHEA-COMP:13556"/>
        <dbReference type="ChEBI" id="CHEBI:29950"/>
        <dbReference type="ChEBI" id="CHEBI:82612"/>
        <dbReference type="ChEBI" id="CHEBI:137386"/>
        <dbReference type="ChEBI" id="CHEBI:137387"/>
        <dbReference type="EC" id="2.1.1.63"/>
    </reaction>
</comment>
<evidence type="ECO:0000256" key="2">
    <source>
        <dbReference type="ARBA" id="ARBA00008711"/>
    </source>
</evidence>
<evidence type="ECO:0000256" key="9">
    <source>
        <dbReference type="HAMAP-Rule" id="MF_00772"/>
    </source>
</evidence>
<keyword evidence="5 9" id="KW-0808">Transferase</keyword>
<keyword evidence="13" id="KW-1185">Reference proteome</keyword>
<reference evidence="12 13" key="1">
    <citation type="submission" date="2019-10" db="EMBL/GenBank/DDBJ databases">
        <title>Alkaliphilus serpentinus sp. nov. and Alkaliphilus pronyensis sp. nov., two novel anaerobic alkaliphilic species isolated from the serpentinized-hosted hydrothermal field of the Prony Bay (New Caledonia).</title>
        <authorList>
            <person name="Postec A."/>
        </authorList>
    </citation>
    <scope>NUCLEOTIDE SEQUENCE [LARGE SCALE GENOMIC DNA]</scope>
    <source>
        <strain evidence="12 13">LacT</strain>
    </source>
</reference>
<dbReference type="EMBL" id="WBZB01000036">
    <property type="protein sequence ID" value="KAB3529190.1"/>
    <property type="molecule type" value="Genomic_DNA"/>
</dbReference>
<feature type="domain" description="Methylated-DNA-[protein]-cysteine S-methyltransferase DNA binding" evidence="10">
    <location>
        <begin position="72"/>
        <end position="152"/>
    </location>
</feature>
<evidence type="ECO:0000259" key="10">
    <source>
        <dbReference type="Pfam" id="PF01035"/>
    </source>
</evidence>
<dbReference type="GO" id="GO:0003908">
    <property type="term" value="F:methylated-DNA-[protein]-cysteine S-methyltransferase activity"/>
    <property type="evidence" value="ECO:0007669"/>
    <property type="project" value="UniProtKB-UniRule"/>
</dbReference>
<evidence type="ECO:0000259" key="11">
    <source>
        <dbReference type="Pfam" id="PF02870"/>
    </source>
</evidence>
<organism evidence="12 13">
    <name type="scientific">Alkaliphilus serpentinus</name>
    <dbReference type="NCBI Taxonomy" id="1482731"/>
    <lineage>
        <taxon>Bacteria</taxon>
        <taxon>Bacillati</taxon>
        <taxon>Bacillota</taxon>
        <taxon>Clostridia</taxon>
        <taxon>Peptostreptococcales</taxon>
        <taxon>Natronincolaceae</taxon>
        <taxon>Alkaliphilus</taxon>
    </lineage>
</organism>
<accession>A0A833HN29</accession>
<feature type="domain" description="Methylguanine DNA methyltransferase ribonuclease-like" evidence="11">
    <location>
        <begin position="3"/>
        <end position="68"/>
    </location>
</feature>
<dbReference type="NCBIfam" id="TIGR00589">
    <property type="entry name" value="ogt"/>
    <property type="match status" value="1"/>
</dbReference>
<gene>
    <name evidence="12" type="ORF">F8153_09940</name>
</gene>
<keyword evidence="7 9" id="KW-0234">DNA repair</keyword>
<comment type="similarity">
    <text evidence="2 9">Belongs to the MGMT family.</text>
</comment>
<dbReference type="Pfam" id="PF01035">
    <property type="entry name" value="DNA_binding_1"/>
    <property type="match status" value="1"/>
</dbReference>
<dbReference type="OrthoDB" id="9802228at2"/>
<dbReference type="HAMAP" id="MF_00772">
    <property type="entry name" value="OGT"/>
    <property type="match status" value="1"/>
</dbReference>
<evidence type="ECO:0000256" key="7">
    <source>
        <dbReference type="ARBA" id="ARBA00023204"/>
    </source>
</evidence>
<comment type="catalytic activity">
    <reaction evidence="8 9">
        <text>a 6-O-methyl-2'-deoxyguanosine in DNA + L-cysteinyl-[protein] = S-methyl-L-cysteinyl-[protein] + a 2'-deoxyguanosine in DNA</text>
        <dbReference type="Rhea" id="RHEA:24000"/>
        <dbReference type="Rhea" id="RHEA-COMP:10131"/>
        <dbReference type="Rhea" id="RHEA-COMP:10132"/>
        <dbReference type="Rhea" id="RHEA-COMP:11367"/>
        <dbReference type="Rhea" id="RHEA-COMP:11368"/>
        <dbReference type="ChEBI" id="CHEBI:29950"/>
        <dbReference type="ChEBI" id="CHEBI:82612"/>
        <dbReference type="ChEBI" id="CHEBI:85445"/>
        <dbReference type="ChEBI" id="CHEBI:85448"/>
        <dbReference type="EC" id="2.1.1.63"/>
    </reaction>
</comment>
<dbReference type="InterPro" id="IPR036217">
    <property type="entry name" value="MethylDNA_cys_MeTrfase_DNAb"/>
</dbReference>
<sequence>MVINLASTTKGLAFIDFNKDTETFNDTLIKAFPNGIIQSDDTENQIYIKQLQEYFSGTRRSFNLPLDLRGTPFQIKVWKALMEIPFGETVSYKFIAERIENPKGTRAVGMANNKNKIPIIIPCHRVVGSDGRLVGYGGGMEIKRTLLGLEGIKISEVDDRVIV</sequence>
<dbReference type="CDD" id="cd06445">
    <property type="entry name" value="ATase"/>
    <property type="match status" value="1"/>
</dbReference>
<dbReference type="Proteomes" id="UP000465601">
    <property type="component" value="Unassembled WGS sequence"/>
</dbReference>
<dbReference type="AlphaFoldDB" id="A0A833HN29"/>
<dbReference type="Gene3D" id="1.10.10.10">
    <property type="entry name" value="Winged helix-like DNA-binding domain superfamily/Winged helix DNA-binding domain"/>
    <property type="match status" value="1"/>
</dbReference>
<dbReference type="InterPro" id="IPR036388">
    <property type="entry name" value="WH-like_DNA-bd_sf"/>
</dbReference>
<keyword evidence="6 9" id="KW-0227">DNA damage</keyword>
<dbReference type="InterPro" id="IPR036631">
    <property type="entry name" value="MGMT_N_sf"/>
</dbReference>
<dbReference type="InterPro" id="IPR014048">
    <property type="entry name" value="MethylDNA_cys_MeTrfase_DNA-bd"/>
</dbReference>
<dbReference type="Pfam" id="PF02870">
    <property type="entry name" value="Methyltransf_1N"/>
    <property type="match status" value="1"/>
</dbReference>
<evidence type="ECO:0000256" key="8">
    <source>
        <dbReference type="ARBA" id="ARBA00049348"/>
    </source>
</evidence>
<keyword evidence="4 9" id="KW-0489">Methyltransferase</keyword>
<dbReference type="InterPro" id="IPR023546">
    <property type="entry name" value="MGMT"/>
</dbReference>
<keyword evidence="3 9" id="KW-0963">Cytoplasm</keyword>
<comment type="caution">
    <text evidence="12">The sequence shown here is derived from an EMBL/GenBank/DDBJ whole genome shotgun (WGS) entry which is preliminary data.</text>
</comment>
<dbReference type="Gene3D" id="3.30.160.70">
    <property type="entry name" value="Methylated DNA-protein cysteine methyltransferase domain"/>
    <property type="match status" value="1"/>
</dbReference>
<evidence type="ECO:0000313" key="13">
    <source>
        <dbReference type="Proteomes" id="UP000465601"/>
    </source>
</evidence>
<dbReference type="PANTHER" id="PTHR10815">
    <property type="entry name" value="METHYLATED-DNA--PROTEIN-CYSTEINE METHYLTRANSFERASE"/>
    <property type="match status" value="1"/>
</dbReference>
<evidence type="ECO:0000313" key="12">
    <source>
        <dbReference type="EMBL" id="KAB3529190.1"/>
    </source>
</evidence>
<dbReference type="InterPro" id="IPR008332">
    <property type="entry name" value="MethylG_MeTrfase_N"/>
</dbReference>
<dbReference type="GO" id="GO:0006307">
    <property type="term" value="P:DNA alkylation repair"/>
    <property type="evidence" value="ECO:0007669"/>
    <property type="project" value="UniProtKB-UniRule"/>
</dbReference>
<evidence type="ECO:0000256" key="5">
    <source>
        <dbReference type="ARBA" id="ARBA00022679"/>
    </source>
</evidence>
<proteinExistence type="inferred from homology"/>
<dbReference type="EC" id="2.1.1.63" evidence="9"/>
<dbReference type="PANTHER" id="PTHR10815:SF13">
    <property type="entry name" value="METHYLATED-DNA--PROTEIN-CYSTEINE METHYLTRANSFERASE"/>
    <property type="match status" value="1"/>
</dbReference>
<dbReference type="PROSITE" id="PS00374">
    <property type="entry name" value="MGMT"/>
    <property type="match status" value="1"/>
</dbReference>